<dbReference type="InterPro" id="IPR051201">
    <property type="entry name" value="Chloro_Bact_Ser_Proteases"/>
</dbReference>
<keyword evidence="2" id="KW-0378">Hydrolase</keyword>
<dbReference type="PANTHER" id="PTHR43343:SF3">
    <property type="entry name" value="PROTEASE DO-LIKE 8, CHLOROPLASTIC"/>
    <property type="match status" value="1"/>
</dbReference>
<dbReference type="GO" id="GO:0006508">
    <property type="term" value="P:proteolysis"/>
    <property type="evidence" value="ECO:0007669"/>
    <property type="project" value="UniProtKB-KW"/>
</dbReference>
<dbReference type="PANTHER" id="PTHR43343">
    <property type="entry name" value="PEPTIDASE S12"/>
    <property type="match status" value="1"/>
</dbReference>
<keyword evidence="3" id="KW-0812">Transmembrane</keyword>
<evidence type="ECO:0000256" key="2">
    <source>
        <dbReference type="ARBA" id="ARBA00022801"/>
    </source>
</evidence>
<dbReference type="InterPro" id="IPR009003">
    <property type="entry name" value="Peptidase_S1_PA"/>
</dbReference>
<feature type="transmembrane region" description="Helical" evidence="3">
    <location>
        <begin position="7"/>
        <end position="28"/>
    </location>
</feature>
<organism evidence="5 6">
    <name type="scientific">Candidatus Wolfebacteria bacterium CG03_land_8_20_14_0_80_40_12</name>
    <dbReference type="NCBI Taxonomy" id="1975069"/>
    <lineage>
        <taxon>Bacteria</taxon>
        <taxon>Candidatus Wolfeibacteriota</taxon>
    </lineage>
</organism>
<dbReference type="SUPFAM" id="SSF50494">
    <property type="entry name" value="Trypsin-like serine proteases"/>
    <property type="match status" value="1"/>
</dbReference>
<evidence type="ECO:0000256" key="3">
    <source>
        <dbReference type="SAM" id="Phobius"/>
    </source>
</evidence>
<dbReference type="Gene3D" id="2.40.10.120">
    <property type="match status" value="1"/>
</dbReference>
<dbReference type="Proteomes" id="UP000228949">
    <property type="component" value="Unassembled WGS sequence"/>
</dbReference>
<dbReference type="Pfam" id="PF13365">
    <property type="entry name" value="Trypsin_2"/>
    <property type="match status" value="1"/>
</dbReference>
<name>A0A2M7B5T8_9BACT</name>
<dbReference type="Gene3D" id="2.30.42.10">
    <property type="match status" value="1"/>
</dbReference>
<dbReference type="InterPro" id="IPR001940">
    <property type="entry name" value="Peptidase_S1C"/>
</dbReference>
<reference evidence="6" key="1">
    <citation type="submission" date="2017-09" db="EMBL/GenBank/DDBJ databases">
        <title>Depth-based differentiation of microbial function through sediment-hosted aquifers and enrichment of novel symbionts in the deep terrestrial subsurface.</title>
        <authorList>
            <person name="Probst A.J."/>
            <person name="Ladd B."/>
            <person name="Jarett J.K."/>
            <person name="Geller-Mcgrath D.E."/>
            <person name="Sieber C.M.K."/>
            <person name="Emerson J.B."/>
            <person name="Anantharaman K."/>
            <person name="Thomas B.C."/>
            <person name="Malmstrom R."/>
            <person name="Stieglmeier M."/>
            <person name="Klingl A."/>
            <person name="Woyke T."/>
            <person name="Ryan C.M."/>
            <person name="Banfield J.F."/>
        </authorList>
    </citation>
    <scope>NUCLEOTIDE SEQUENCE [LARGE SCALE GENOMIC DNA]</scope>
</reference>
<protein>
    <recommendedName>
        <fullName evidence="4">PDZ domain-containing protein</fullName>
    </recommendedName>
</protein>
<dbReference type="SUPFAM" id="SSF50156">
    <property type="entry name" value="PDZ domain-like"/>
    <property type="match status" value="1"/>
</dbReference>
<keyword evidence="3" id="KW-1133">Transmembrane helix</keyword>
<dbReference type="AlphaFoldDB" id="A0A2M7B5T8"/>
<dbReference type="Pfam" id="PF13180">
    <property type="entry name" value="PDZ_2"/>
    <property type="match status" value="1"/>
</dbReference>
<evidence type="ECO:0000313" key="5">
    <source>
        <dbReference type="EMBL" id="PIU98432.1"/>
    </source>
</evidence>
<feature type="domain" description="PDZ" evidence="4">
    <location>
        <begin position="368"/>
        <end position="427"/>
    </location>
</feature>
<sequence>MNTNKRILILIIGAALIGIFFGSLVPVIPAEANPVKNYISNGAGLFKNFYDQYLKPLISQSSTTNDQQQTSGNQQQFQLPPYAPTADYEQAVIKAVEQASPAVISIIVSKDLPIVEQCPYNPFSDLPPEFRQFFGQGFEFYQSCQKGVKRQEIGGGSGFIIFSDGLIVTNRHVVYDEKASYTVLTNDAKKYEAQVLARDPSRDFAVLKISASNLPTIRLGDSDNVKLGQTAIAIGNALGEFRNTVSVGAVSGLSRSIMASGAGFSERFEGLIQTDAAINQGNSGGPLLNLKGEVIGINVAMVSGAQSIGFAIPINQVKKAIESVKTTGRIITPYLGVRYLLIDSEFAKKEKLPVDYGALIRGSAEGPAVMENSPAYKAGILAEDIILELNAEKIAQDNHLAKLIQKYNVADKIILKVLRGDKEIILEATLEERPKNM</sequence>
<keyword evidence="3" id="KW-0472">Membrane</keyword>
<gene>
    <name evidence="5" type="ORF">COS61_01455</name>
</gene>
<accession>A0A2M7B5T8</accession>
<evidence type="ECO:0000259" key="4">
    <source>
        <dbReference type="Pfam" id="PF13180"/>
    </source>
</evidence>
<dbReference type="InterPro" id="IPR036034">
    <property type="entry name" value="PDZ_sf"/>
</dbReference>
<proteinExistence type="predicted"/>
<keyword evidence="1" id="KW-0645">Protease</keyword>
<dbReference type="PRINTS" id="PR00834">
    <property type="entry name" value="PROTEASES2C"/>
</dbReference>
<evidence type="ECO:0000256" key="1">
    <source>
        <dbReference type="ARBA" id="ARBA00022670"/>
    </source>
</evidence>
<evidence type="ECO:0000313" key="6">
    <source>
        <dbReference type="Proteomes" id="UP000228949"/>
    </source>
</evidence>
<comment type="caution">
    <text evidence="5">The sequence shown here is derived from an EMBL/GenBank/DDBJ whole genome shotgun (WGS) entry which is preliminary data.</text>
</comment>
<dbReference type="InterPro" id="IPR001478">
    <property type="entry name" value="PDZ"/>
</dbReference>
<dbReference type="EMBL" id="PEVJ01000033">
    <property type="protein sequence ID" value="PIU98432.1"/>
    <property type="molecule type" value="Genomic_DNA"/>
</dbReference>
<dbReference type="GO" id="GO:0004252">
    <property type="term" value="F:serine-type endopeptidase activity"/>
    <property type="evidence" value="ECO:0007669"/>
    <property type="project" value="InterPro"/>
</dbReference>